<dbReference type="PANTHER" id="PTHR43817:SF1">
    <property type="entry name" value="HYDROLASE, FAMILY 43, PUTATIVE (AFU_ORTHOLOGUE AFUA_3G01660)-RELATED"/>
    <property type="match status" value="1"/>
</dbReference>
<dbReference type="GO" id="GO:0004553">
    <property type="term" value="F:hydrolase activity, hydrolyzing O-glycosyl compounds"/>
    <property type="evidence" value="ECO:0007669"/>
    <property type="project" value="InterPro"/>
</dbReference>
<dbReference type="SUPFAM" id="SSF75005">
    <property type="entry name" value="Arabinanase/levansucrase/invertase"/>
    <property type="match status" value="1"/>
</dbReference>
<protein>
    <submittedName>
        <fullName evidence="7">Alpha-N-arabinofuranosidase</fullName>
    </submittedName>
</protein>
<name>A0A426DSD3_9FIRM</name>
<keyword evidence="8" id="KW-1185">Reference proteome</keyword>
<accession>A0A426DSD3</accession>
<evidence type="ECO:0000256" key="1">
    <source>
        <dbReference type="ARBA" id="ARBA00009865"/>
    </source>
</evidence>
<dbReference type="Pfam" id="PF04616">
    <property type="entry name" value="Glyco_hydro_43"/>
    <property type="match status" value="1"/>
</dbReference>
<gene>
    <name evidence="7" type="ORF">EBB54_00625</name>
</gene>
<evidence type="ECO:0000313" key="8">
    <source>
        <dbReference type="Proteomes" id="UP000274920"/>
    </source>
</evidence>
<organism evidence="7 8">
    <name type="scientific">Schaedlerella arabinosiphila</name>
    <dbReference type="NCBI Taxonomy" id="2044587"/>
    <lineage>
        <taxon>Bacteria</taxon>
        <taxon>Bacillati</taxon>
        <taxon>Bacillota</taxon>
        <taxon>Clostridia</taxon>
        <taxon>Lachnospirales</taxon>
        <taxon>Lachnospiraceae</taxon>
        <taxon>Schaedlerella</taxon>
    </lineage>
</organism>
<keyword evidence="3 6" id="KW-0378">Hydrolase</keyword>
<dbReference type="GO" id="GO:0005975">
    <property type="term" value="P:carbohydrate metabolic process"/>
    <property type="evidence" value="ECO:0007669"/>
    <property type="project" value="InterPro"/>
</dbReference>
<sequence length="308" mass="35971">MHYGMPPGYRHTDHTYYFTASVPEYDRIILRKASNIKDLACAEEKVLWRKHDTGKQSIHIWAPEIHYLWGEWFIYYAAGDIDDIWAIRPYILRCKGSDPFEDEWEEMGQMKAAEEDDFSFRDFSLDATVMEHKGDYYYIWAEKTGVGKKISNLYIAKLQAPNRLSTVQKLLTTPDYEWERVGFWVNEGPAVLKHEGKIFLTYSASETGSAYCMGMLTISEDEDLLDPNNWSKSRIPILRTDEEKGIFGPGHNSFVKSEDGKKDLCVFHARCYDEIQGDPLYDPNRHTMIIEVIWDEKDDPVFQFENKL</sequence>
<dbReference type="EMBL" id="RHJS01000001">
    <property type="protein sequence ID" value="RRK36997.1"/>
    <property type="molecule type" value="Genomic_DNA"/>
</dbReference>
<keyword evidence="2" id="KW-0732">Signal</keyword>
<evidence type="ECO:0000256" key="4">
    <source>
        <dbReference type="ARBA" id="ARBA00023295"/>
    </source>
</evidence>
<keyword evidence="4 6" id="KW-0326">Glycosidase</keyword>
<dbReference type="InterPro" id="IPR006710">
    <property type="entry name" value="Glyco_hydro_43"/>
</dbReference>
<evidence type="ECO:0000256" key="3">
    <source>
        <dbReference type="ARBA" id="ARBA00022801"/>
    </source>
</evidence>
<comment type="similarity">
    <text evidence="1 6">Belongs to the glycosyl hydrolase 43 family.</text>
</comment>
<feature type="site" description="Important for catalytic activity, responsible for pKa modulation of the active site Glu and correct orientation of both the proton donor and substrate" evidence="5">
    <location>
        <position position="126"/>
    </location>
</feature>
<dbReference type="PIRSF" id="PIRSF025414">
    <property type="entry name" value="Alpha-L-arabinofuranosidase"/>
    <property type="match status" value="1"/>
</dbReference>
<dbReference type="InterPro" id="IPR016828">
    <property type="entry name" value="Alpha-L-arabinofuranosidase"/>
</dbReference>
<dbReference type="InterPro" id="IPR023296">
    <property type="entry name" value="Glyco_hydro_beta-prop_sf"/>
</dbReference>
<evidence type="ECO:0000256" key="2">
    <source>
        <dbReference type="ARBA" id="ARBA00022729"/>
    </source>
</evidence>
<evidence type="ECO:0000313" key="7">
    <source>
        <dbReference type="EMBL" id="RRK36997.1"/>
    </source>
</evidence>
<dbReference type="Proteomes" id="UP000274920">
    <property type="component" value="Unassembled WGS sequence"/>
</dbReference>
<dbReference type="AlphaFoldDB" id="A0A426DSD3"/>
<reference evidence="7" key="1">
    <citation type="submission" date="2018-10" db="EMBL/GenBank/DDBJ databases">
        <title>Schaedlerella arabinophila gen. nov. sp. nov., isolated from the mouse intestinal tract and comparative analysis with the genome of the closely related altered Schaedler flora strain ASF502.</title>
        <authorList>
            <person name="Miyake S."/>
            <person name="Soh M."/>
            <person name="Seedorf H."/>
        </authorList>
    </citation>
    <scope>NUCLEOTIDE SEQUENCE [LARGE SCALE GENOMIC DNA]</scope>
    <source>
        <strain evidence="7">DSM 106076</strain>
    </source>
</reference>
<comment type="caution">
    <text evidence="7">The sequence shown here is derived from an EMBL/GenBank/DDBJ whole genome shotgun (WGS) entry which is preliminary data.</text>
</comment>
<evidence type="ECO:0000256" key="6">
    <source>
        <dbReference type="RuleBase" id="RU361187"/>
    </source>
</evidence>
<dbReference type="Gene3D" id="2.115.10.20">
    <property type="entry name" value="Glycosyl hydrolase domain, family 43"/>
    <property type="match status" value="1"/>
</dbReference>
<proteinExistence type="inferred from homology"/>
<evidence type="ECO:0000256" key="5">
    <source>
        <dbReference type="PIRSR" id="PIRSR606710-2"/>
    </source>
</evidence>
<dbReference type="PANTHER" id="PTHR43817">
    <property type="entry name" value="GLYCOSYL HYDROLASE"/>
    <property type="match status" value="1"/>
</dbReference>